<dbReference type="EMBL" id="JYDI01000494">
    <property type="protein sequence ID" value="KRY44726.1"/>
    <property type="molecule type" value="Genomic_DNA"/>
</dbReference>
<evidence type="ECO:0000313" key="2">
    <source>
        <dbReference type="EMBL" id="KRY44726.1"/>
    </source>
</evidence>
<dbReference type="Proteomes" id="UP000054653">
    <property type="component" value="Unassembled WGS sequence"/>
</dbReference>
<reference evidence="2 3" key="1">
    <citation type="submission" date="2015-01" db="EMBL/GenBank/DDBJ databases">
        <title>Evolution of Trichinella species and genotypes.</title>
        <authorList>
            <person name="Korhonen P.K."/>
            <person name="Edoardo P."/>
            <person name="Giuseppe L.R."/>
            <person name="Gasser R.B."/>
        </authorList>
    </citation>
    <scope>NUCLEOTIDE SEQUENCE [LARGE SCALE GENOMIC DNA]</scope>
    <source>
        <strain evidence="2">ISS120</strain>
    </source>
</reference>
<evidence type="ECO:0008006" key="4">
    <source>
        <dbReference type="Google" id="ProtNLM"/>
    </source>
</evidence>
<evidence type="ECO:0000313" key="3">
    <source>
        <dbReference type="Proteomes" id="UP000054653"/>
    </source>
</evidence>
<sequence>MKINCAVKRVYLIFPQSIGFSFTHVLLRLLCRSYPRSATFTSFKMPKVKSKPSKKQIDLVNEYGSDISSTDNTVLFCKACGKSINHEKKYFVYQHLPKAKHKSATEKMKTEIRLLLIPRVYLIFPQSIGFSFTHVLLRLLCRSYPRSATFTSFKMPKVKSKPSKKQIDLVNEYGSDISSTDNTVLFCKACGKSINHEKKYFVYQHLPKAKHKSATEKMKTESKQA</sequence>
<dbReference type="STRING" id="45882.A0A0V1C625"/>
<dbReference type="GO" id="GO:0006357">
    <property type="term" value="P:regulation of transcription by RNA polymerase II"/>
    <property type="evidence" value="ECO:0007669"/>
    <property type="project" value="InterPro"/>
</dbReference>
<keyword evidence="1" id="KW-0472">Membrane</keyword>
<keyword evidence="3" id="KW-1185">Reference proteome</keyword>
<keyword evidence="1" id="KW-1133">Transmembrane helix</keyword>
<gene>
    <name evidence="2" type="ORF">T03_14184</name>
</gene>
<protein>
    <recommendedName>
        <fullName evidence="4">CGG triplet repeat-binding protein 1</fullName>
    </recommendedName>
</protein>
<organism evidence="2 3">
    <name type="scientific">Trichinella britovi</name>
    <name type="common">Parasitic roundworm</name>
    <dbReference type="NCBI Taxonomy" id="45882"/>
    <lineage>
        <taxon>Eukaryota</taxon>
        <taxon>Metazoa</taxon>
        <taxon>Ecdysozoa</taxon>
        <taxon>Nematoda</taxon>
        <taxon>Enoplea</taxon>
        <taxon>Dorylaimia</taxon>
        <taxon>Trichinellida</taxon>
        <taxon>Trichinellidae</taxon>
        <taxon>Trichinella</taxon>
    </lineage>
</organism>
<keyword evidence="1" id="KW-0812">Transmembrane</keyword>
<comment type="caution">
    <text evidence="2">The sequence shown here is derived from an EMBL/GenBank/DDBJ whole genome shotgun (WGS) entry which is preliminary data.</text>
</comment>
<evidence type="ECO:0000256" key="1">
    <source>
        <dbReference type="SAM" id="Phobius"/>
    </source>
</evidence>
<dbReference type="AlphaFoldDB" id="A0A0V1C625"/>
<dbReference type="GO" id="GO:0003690">
    <property type="term" value="F:double-stranded DNA binding"/>
    <property type="evidence" value="ECO:0007669"/>
    <property type="project" value="InterPro"/>
</dbReference>
<dbReference type="GO" id="GO:0005634">
    <property type="term" value="C:nucleus"/>
    <property type="evidence" value="ECO:0007669"/>
    <property type="project" value="InterPro"/>
</dbReference>
<name>A0A0V1C625_TRIBR</name>
<dbReference type="InterPro" id="IPR033375">
    <property type="entry name" value="Cggbp1"/>
</dbReference>
<proteinExistence type="predicted"/>
<dbReference type="PANTHER" id="PTHR32344">
    <property type="entry name" value="U1-TYPE DOMAIN-CONTAINING PROTEIN"/>
    <property type="match status" value="1"/>
</dbReference>
<dbReference type="PANTHER" id="PTHR32344:SF1">
    <property type="entry name" value="U1-TYPE DOMAIN-CONTAINING PROTEIN"/>
    <property type="match status" value="1"/>
</dbReference>
<feature type="transmembrane region" description="Helical" evidence="1">
    <location>
        <begin position="116"/>
        <end position="137"/>
    </location>
</feature>
<accession>A0A0V1C625</accession>